<keyword evidence="2" id="KW-1185">Reference proteome</keyword>
<gene>
    <name evidence="1" type="ORF">PAPOLLO_LOCUS7109</name>
</gene>
<accession>A0A8S3WKG8</accession>
<sequence>MVHEHNMPLSNLPVKSMKHNLREKQAAKKNTKQRFLTKAEKKTRTVASNMGYLADKDITHRMQGHGGSSNFHGQHIRFVNGNNVKRTHRKSGSRLSPY</sequence>
<evidence type="ECO:0000313" key="2">
    <source>
        <dbReference type="Proteomes" id="UP000691718"/>
    </source>
</evidence>
<organism evidence="1 2">
    <name type="scientific">Parnassius apollo</name>
    <name type="common">Apollo butterfly</name>
    <name type="synonym">Papilio apollo</name>
    <dbReference type="NCBI Taxonomy" id="110799"/>
    <lineage>
        <taxon>Eukaryota</taxon>
        <taxon>Metazoa</taxon>
        <taxon>Ecdysozoa</taxon>
        <taxon>Arthropoda</taxon>
        <taxon>Hexapoda</taxon>
        <taxon>Insecta</taxon>
        <taxon>Pterygota</taxon>
        <taxon>Neoptera</taxon>
        <taxon>Endopterygota</taxon>
        <taxon>Lepidoptera</taxon>
        <taxon>Glossata</taxon>
        <taxon>Ditrysia</taxon>
        <taxon>Papilionoidea</taxon>
        <taxon>Papilionidae</taxon>
        <taxon>Parnassiinae</taxon>
        <taxon>Parnassini</taxon>
        <taxon>Parnassius</taxon>
        <taxon>Parnassius</taxon>
    </lineage>
</organism>
<evidence type="ECO:0000313" key="1">
    <source>
        <dbReference type="EMBL" id="CAG4964185.1"/>
    </source>
</evidence>
<proteinExistence type="predicted"/>
<name>A0A8S3WKG8_PARAO</name>
<dbReference type="Proteomes" id="UP000691718">
    <property type="component" value="Unassembled WGS sequence"/>
</dbReference>
<dbReference type="AlphaFoldDB" id="A0A8S3WKG8"/>
<comment type="caution">
    <text evidence="1">The sequence shown here is derived from an EMBL/GenBank/DDBJ whole genome shotgun (WGS) entry which is preliminary data.</text>
</comment>
<protein>
    <submittedName>
        <fullName evidence="1">(apollo) hypothetical protein</fullName>
    </submittedName>
</protein>
<dbReference type="EMBL" id="CAJQZP010000493">
    <property type="protein sequence ID" value="CAG4964185.1"/>
    <property type="molecule type" value="Genomic_DNA"/>
</dbReference>
<reference evidence="1" key="1">
    <citation type="submission" date="2021-04" db="EMBL/GenBank/DDBJ databases">
        <authorList>
            <person name="Tunstrom K."/>
        </authorList>
    </citation>
    <scope>NUCLEOTIDE SEQUENCE</scope>
</reference>